<dbReference type="Proteomes" id="UP000700596">
    <property type="component" value="Unassembled WGS sequence"/>
</dbReference>
<feature type="compositionally biased region" description="Polar residues" evidence="1">
    <location>
        <begin position="354"/>
        <end position="371"/>
    </location>
</feature>
<feature type="compositionally biased region" description="Pro residues" evidence="1">
    <location>
        <begin position="555"/>
        <end position="568"/>
    </location>
</feature>
<feature type="compositionally biased region" description="Polar residues" evidence="1">
    <location>
        <begin position="605"/>
        <end position="643"/>
    </location>
</feature>
<sequence length="727" mass="80729">MTSPHSLPHGSDHDHTQNPAQRPPPLPPRYSSVAEDNFGFHHPEPSMTVMASRDPRSSSSQSLVPDPASENTYRRKLLLVYVHGFMGDETSFRSFPAHVHNVVTVTLSDSHSVHTKIYPKYRPRYALDIARDDFSKWLEPHETPWTDVILLGHSMGGLLASDIALVFRHNIIGVINFDVPFLGMHPGIVKAGLASLFNPAPAPTDAPVTESEERKPSRMNTLFNPKPTDPNFNPTFYNDVHLPVRKGWENALHWMNKHSNGIINASKGLVKSHIEFGGSMADYKELKDRYARIRALEEDNPNKRRAANPEGQTPPRIRFLNYYTASTGRPKKPKSPKSPSPSRPSSQGPDSRHGSTINLSNSRHGSTSNVSDIRHESIASITESGRESAESTPTGSLLDLTHVHPEPMLDTSPRISVEEHRGDQIVPVTPQDPLSATTPKQEVPHLEHHQSTQSSGPELPEIPPIPKEPAFVDLAQYPDKAERRAAEKEHSRALQEYQKAVKARNKVIKERSKIEEKWQKQSEKEAKEAQKESTPSHHHHHHHDNSTPAATDATSPPPPPPNHAPRPSSPSTATISSDLSSMQLGTINSRPTSHIPHSPYATYDFSHSTIMSAPNPSDQNSLADSSNYTDSLASLTPISSPTVDPNEPPKKKKFKKFCLLPPKDAVGNKDPTWVRVTMQDVDAVTAHTSLFFMSESYEMLVGDVAGRVEEWVRENESERVVREMGGE</sequence>
<dbReference type="EMBL" id="JAGMWT010000002">
    <property type="protein sequence ID" value="KAH7136076.1"/>
    <property type="molecule type" value="Genomic_DNA"/>
</dbReference>
<dbReference type="SUPFAM" id="SSF53474">
    <property type="entry name" value="alpha/beta-Hydrolases"/>
    <property type="match status" value="1"/>
</dbReference>
<name>A0A9P9EGC5_9PLEO</name>
<feature type="compositionally biased region" description="Low complexity" evidence="1">
    <location>
        <begin position="57"/>
        <end position="68"/>
    </location>
</feature>
<reference evidence="3" key="1">
    <citation type="journal article" date="2021" name="Nat. Commun.">
        <title>Genetic determinants of endophytism in the Arabidopsis root mycobiome.</title>
        <authorList>
            <person name="Mesny F."/>
            <person name="Miyauchi S."/>
            <person name="Thiergart T."/>
            <person name="Pickel B."/>
            <person name="Atanasova L."/>
            <person name="Karlsson M."/>
            <person name="Huettel B."/>
            <person name="Barry K.W."/>
            <person name="Haridas S."/>
            <person name="Chen C."/>
            <person name="Bauer D."/>
            <person name="Andreopoulos W."/>
            <person name="Pangilinan J."/>
            <person name="LaButti K."/>
            <person name="Riley R."/>
            <person name="Lipzen A."/>
            <person name="Clum A."/>
            <person name="Drula E."/>
            <person name="Henrissat B."/>
            <person name="Kohler A."/>
            <person name="Grigoriev I.V."/>
            <person name="Martin F.M."/>
            <person name="Hacquard S."/>
        </authorList>
    </citation>
    <scope>NUCLEOTIDE SEQUENCE</scope>
    <source>
        <strain evidence="3">MPI-CAGE-CH-0243</strain>
    </source>
</reference>
<keyword evidence="4" id="KW-1185">Reference proteome</keyword>
<dbReference type="Pfam" id="PF12697">
    <property type="entry name" value="Abhydrolase_6"/>
    <property type="match status" value="1"/>
</dbReference>
<accession>A0A9P9EGC5</accession>
<dbReference type="AlphaFoldDB" id="A0A9P9EGC5"/>
<evidence type="ECO:0000313" key="3">
    <source>
        <dbReference type="EMBL" id="KAH7136076.1"/>
    </source>
</evidence>
<feature type="compositionally biased region" description="Basic and acidic residues" evidence="1">
    <location>
        <begin position="479"/>
        <end position="493"/>
    </location>
</feature>
<proteinExistence type="predicted"/>
<feature type="compositionally biased region" description="Polar residues" evidence="1">
    <location>
        <begin position="572"/>
        <end position="592"/>
    </location>
</feature>
<feature type="region of interest" description="Disordered" evidence="1">
    <location>
        <begin position="1"/>
        <end position="68"/>
    </location>
</feature>
<feature type="region of interest" description="Disordered" evidence="1">
    <location>
        <begin position="297"/>
        <end position="409"/>
    </location>
</feature>
<evidence type="ECO:0000259" key="2">
    <source>
        <dbReference type="Pfam" id="PF12697"/>
    </source>
</evidence>
<evidence type="ECO:0000313" key="4">
    <source>
        <dbReference type="Proteomes" id="UP000700596"/>
    </source>
</evidence>
<dbReference type="InterPro" id="IPR029058">
    <property type="entry name" value="AB_hydrolase_fold"/>
</dbReference>
<dbReference type="PANTHER" id="PTHR47842:SF3">
    <property type="entry name" value="DUF676 DOMAIN-CONTAINING PROTEIN"/>
    <property type="match status" value="1"/>
</dbReference>
<dbReference type="Gene3D" id="3.40.50.1820">
    <property type="entry name" value="alpha/beta hydrolase"/>
    <property type="match status" value="1"/>
</dbReference>
<protein>
    <recommendedName>
        <fullName evidence="2">AB hydrolase-1 domain-containing protein</fullName>
    </recommendedName>
</protein>
<feature type="region of interest" description="Disordered" evidence="1">
    <location>
        <begin position="202"/>
        <end position="226"/>
    </location>
</feature>
<feature type="compositionally biased region" description="Basic and acidic residues" evidence="1">
    <location>
        <begin position="507"/>
        <end position="535"/>
    </location>
</feature>
<dbReference type="OrthoDB" id="3248508at2759"/>
<evidence type="ECO:0000256" key="1">
    <source>
        <dbReference type="SAM" id="MobiDB-lite"/>
    </source>
</evidence>
<comment type="caution">
    <text evidence="3">The sequence shown here is derived from an EMBL/GenBank/DDBJ whole genome shotgun (WGS) entry which is preliminary data.</text>
</comment>
<organism evidence="3 4">
    <name type="scientific">Dendryphion nanum</name>
    <dbReference type="NCBI Taxonomy" id="256645"/>
    <lineage>
        <taxon>Eukaryota</taxon>
        <taxon>Fungi</taxon>
        <taxon>Dikarya</taxon>
        <taxon>Ascomycota</taxon>
        <taxon>Pezizomycotina</taxon>
        <taxon>Dothideomycetes</taxon>
        <taxon>Pleosporomycetidae</taxon>
        <taxon>Pleosporales</taxon>
        <taxon>Torulaceae</taxon>
        <taxon>Dendryphion</taxon>
    </lineage>
</organism>
<gene>
    <name evidence="3" type="ORF">B0J11DRAFT_519868</name>
</gene>
<dbReference type="InterPro" id="IPR000073">
    <property type="entry name" value="AB_hydrolase_1"/>
</dbReference>
<dbReference type="CDD" id="cd22265">
    <property type="entry name" value="UDM1_RNF168"/>
    <property type="match status" value="1"/>
</dbReference>
<feature type="region of interest" description="Disordered" evidence="1">
    <location>
        <begin position="426"/>
        <end position="652"/>
    </location>
</feature>
<dbReference type="PANTHER" id="PTHR47842">
    <property type="entry name" value="EXPRESSED PROTEIN"/>
    <property type="match status" value="1"/>
</dbReference>
<feature type="domain" description="AB hydrolase-1" evidence="2">
    <location>
        <begin position="79"/>
        <end position="224"/>
    </location>
</feature>